<dbReference type="AlphaFoldDB" id="A0AAC9PQZ2"/>
<dbReference type="SMART" id="SM00880">
    <property type="entry name" value="CHAD"/>
    <property type="match status" value="1"/>
</dbReference>
<dbReference type="RefSeq" id="WP_075739551.1">
    <property type="nucleotide sequence ID" value="NZ_CP016076.1"/>
</dbReference>
<name>A0AAC9PQZ2_9PSEU</name>
<dbReference type="EMBL" id="CP016076">
    <property type="protein sequence ID" value="APU13447.1"/>
    <property type="molecule type" value="Genomic_DNA"/>
</dbReference>
<dbReference type="KEGG" id="acad:UA74_06885"/>
<evidence type="ECO:0000313" key="4">
    <source>
        <dbReference type="Proteomes" id="UP000185511"/>
    </source>
</evidence>
<reference evidence="4" key="1">
    <citation type="submission" date="2016-06" db="EMBL/GenBank/DDBJ databases">
        <title>Complete genome sequence of Actinoalloteichus fjordicus DSM 46855 (=ADI127-17), type strain of the new species Actinoalloteichus fjordicus.</title>
        <authorList>
            <person name="Ruckert C."/>
            <person name="Nouioui I."/>
            <person name="Willmese J."/>
            <person name="van Wezel G."/>
            <person name="Klenk H.-P."/>
            <person name="Kalinowski J."/>
            <person name="Zotchev S.B."/>
        </authorList>
    </citation>
    <scope>NUCLEOTIDE SEQUENCE [LARGE SCALE GENOMIC DNA]</scope>
    <source>
        <strain evidence="4">ADI127-7</strain>
    </source>
</reference>
<dbReference type="Proteomes" id="UP000185511">
    <property type="component" value="Chromosome"/>
</dbReference>
<dbReference type="PANTHER" id="PTHR39339">
    <property type="entry name" value="SLR1444 PROTEIN"/>
    <property type="match status" value="1"/>
</dbReference>
<feature type="compositionally biased region" description="Low complexity" evidence="1">
    <location>
        <begin position="200"/>
        <end position="217"/>
    </location>
</feature>
<evidence type="ECO:0000256" key="1">
    <source>
        <dbReference type="SAM" id="MobiDB-lite"/>
    </source>
</evidence>
<sequence length="334" mass="36881">MSTAARPAASPTTRLGKKSPAGDVVLDYLRRQEAALLENEQAFHRGEPDAVHRMRVATRRMRSAFQSFGAVVDRAETRKLTDELKWLAGVLGQSRDAEVVTARLRTRLEDTAPELLLGEIDRQLTRRTARRQATADETVTAVLAGSRYRALTESARLLLERPPLTPAAEQWAAEVLPALVARSWRKLDRAARTALATPVEPSESAGAAAAGSSGAPSTVPVSNGARAAALHEVRKLAKRTRYAAEVARPAARRKARRLGKALHRLQHTLGAHQDTVLSRAMLRDLGAQAQTQGRNGFTFGLWYGRDQEIARRIEEDFPGHWQHAARPRLRRWTS</sequence>
<accession>A0AAC9PQZ2</accession>
<dbReference type="PROSITE" id="PS51708">
    <property type="entry name" value="CHAD"/>
    <property type="match status" value="1"/>
</dbReference>
<evidence type="ECO:0000313" key="3">
    <source>
        <dbReference type="EMBL" id="APU13447.1"/>
    </source>
</evidence>
<dbReference type="Pfam" id="PF05235">
    <property type="entry name" value="CHAD"/>
    <property type="match status" value="1"/>
</dbReference>
<dbReference type="InterPro" id="IPR038186">
    <property type="entry name" value="CHAD_dom_sf"/>
</dbReference>
<dbReference type="Gene3D" id="1.40.20.10">
    <property type="entry name" value="CHAD domain"/>
    <property type="match status" value="1"/>
</dbReference>
<evidence type="ECO:0000259" key="2">
    <source>
        <dbReference type="PROSITE" id="PS51708"/>
    </source>
</evidence>
<feature type="domain" description="CHAD" evidence="2">
    <location>
        <begin position="18"/>
        <end position="326"/>
    </location>
</feature>
<gene>
    <name evidence="3" type="ORF">UA74_06885</name>
</gene>
<keyword evidence="4" id="KW-1185">Reference proteome</keyword>
<proteinExistence type="predicted"/>
<organism evidence="3 4">
    <name type="scientific">Actinoalloteichus fjordicus</name>
    <dbReference type="NCBI Taxonomy" id="1612552"/>
    <lineage>
        <taxon>Bacteria</taxon>
        <taxon>Bacillati</taxon>
        <taxon>Actinomycetota</taxon>
        <taxon>Actinomycetes</taxon>
        <taxon>Pseudonocardiales</taxon>
        <taxon>Pseudonocardiaceae</taxon>
        <taxon>Actinoalloteichus</taxon>
    </lineage>
</organism>
<protein>
    <recommendedName>
        <fullName evidence="2">CHAD domain-containing protein</fullName>
    </recommendedName>
</protein>
<feature type="region of interest" description="Disordered" evidence="1">
    <location>
        <begin position="195"/>
        <end position="221"/>
    </location>
</feature>
<dbReference type="PANTHER" id="PTHR39339:SF1">
    <property type="entry name" value="CHAD DOMAIN-CONTAINING PROTEIN"/>
    <property type="match status" value="1"/>
</dbReference>
<dbReference type="InterPro" id="IPR007899">
    <property type="entry name" value="CHAD_dom"/>
</dbReference>